<dbReference type="SMART" id="SM00900">
    <property type="entry name" value="FMN_bind"/>
    <property type="match status" value="1"/>
</dbReference>
<dbReference type="EMBL" id="AYZM01000075">
    <property type="protein sequence ID" value="KRN25227.1"/>
    <property type="molecule type" value="Genomic_DNA"/>
</dbReference>
<dbReference type="Proteomes" id="UP000051442">
    <property type="component" value="Unassembled WGS sequence"/>
</dbReference>
<dbReference type="GO" id="GO:0010181">
    <property type="term" value="F:FMN binding"/>
    <property type="evidence" value="ECO:0007669"/>
    <property type="project" value="InterPro"/>
</dbReference>
<protein>
    <submittedName>
        <fullName evidence="3">FMN-binding domain protein</fullName>
    </submittedName>
</protein>
<dbReference type="Pfam" id="PF04205">
    <property type="entry name" value="FMN_bind"/>
    <property type="match status" value="1"/>
</dbReference>
<dbReference type="RefSeq" id="WP_054737547.1">
    <property type="nucleotide sequence ID" value="NZ_AYZM01000075.1"/>
</dbReference>
<comment type="caution">
    <text evidence="3">The sequence shown here is derived from an EMBL/GenBank/DDBJ whole genome shotgun (WGS) entry which is preliminary data.</text>
</comment>
<organism evidence="3 4">
    <name type="scientific">Secundilactobacillus similis DSM 23365 = JCM 2765</name>
    <dbReference type="NCBI Taxonomy" id="1423804"/>
    <lineage>
        <taxon>Bacteria</taxon>
        <taxon>Bacillati</taxon>
        <taxon>Bacillota</taxon>
        <taxon>Bacilli</taxon>
        <taxon>Lactobacillales</taxon>
        <taxon>Lactobacillaceae</taxon>
        <taxon>Secundilactobacillus</taxon>
    </lineage>
</organism>
<dbReference type="PATRIC" id="fig|1423804.4.peg.398"/>
<evidence type="ECO:0000256" key="1">
    <source>
        <dbReference type="SAM" id="MobiDB-lite"/>
    </source>
</evidence>
<dbReference type="OrthoDB" id="8099475at2"/>
<keyword evidence="4" id="KW-1185">Reference proteome</keyword>
<name>A0A0R2FD63_9LACO</name>
<feature type="region of interest" description="Disordered" evidence="1">
    <location>
        <begin position="36"/>
        <end position="66"/>
    </location>
</feature>
<evidence type="ECO:0000259" key="2">
    <source>
        <dbReference type="SMART" id="SM00900"/>
    </source>
</evidence>
<proteinExistence type="predicted"/>
<sequence>MKKLLTTIISLIVLVALIIDGYFLFIKNKLTQATSSAESTTTQSTNSSTSTSSSSATSSSTGRYQNGTYTGKATATQWGDVQVQAVIKGGKITAVNVLAYPNDNGHDKQINSQALPVYKSEAISAQSANIKLVSGASETYKGFTSSLQNALDKAEVN</sequence>
<dbReference type="InterPro" id="IPR007329">
    <property type="entry name" value="FMN-bd"/>
</dbReference>
<dbReference type="GO" id="GO:0016020">
    <property type="term" value="C:membrane"/>
    <property type="evidence" value="ECO:0007669"/>
    <property type="project" value="InterPro"/>
</dbReference>
<gene>
    <name evidence="3" type="ORF">FD14_GL000367</name>
</gene>
<evidence type="ECO:0000313" key="4">
    <source>
        <dbReference type="Proteomes" id="UP000051442"/>
    </source>
</evidence>
<dbReference type="AlphaFoldDB" id="A0A0R2FD63"/>
<reference evidence="3 4" key="1">
    <citation type="journal article" date="2015" name="Genome Announc.">
        <title>Expanding the biotechnology potential of lactobacilli through comparative genomics of 213 strains and associated genera.</title>
        <authorList>
            <person name="Sun Z."/>
            <person name="Harris H.M."/>
            <person name="McCann A."/>
            <person name="Guo C."/>
            <person name="Argimon S."/>
            <person name="Zhang W."/>
            <person name="Yang X."/>
            <person name="Jeffery I.B."/>
            <person name="Cooney J.C."/>
            <person name="Kagawa T.F."/>
            <person name="Liu W."/>
            <person name="Song Y."/>
            <person name="Salvetti E."/>
            <person name="Wrobel A."/>
            <person name="Rasinkangas P."/>
            <person name="Parkhill J."/>
            <person name="Rea M.C."/>
            <person name="O'Sullivan O."/>
            <person name="Ritari J."/>
            <person name="Douillard F.P."/>
            <person name="Paul Ross R."/>
            <person name="Yang R."/>
            <person name="Briner A.E."/>
            <person name="Felis G.E."/>
            <person name="de Vos W.M."/>
            <person name="Barrangou R."/>
            <person name="Klaenhammer T.R."/>
            <person name="Caufield P.W."/>
            <person name="Cui Y."/>
            <person name="Zhang H."/>
            <person name="O'Toole P.W."/>
        </authorList>
    </citation>
    <scope>NUCLEOTIDE SEQUENCE [LARGE SCALE GENOMIC DNA]</scope>
    <source>
        <strain evidence="3 4">DSM 23365</strain>
    </source>
</reference>
<dbReference type="Gene3D" id="3.90.1010.20">
    <property type="match status" value="1"/>
</dbReference>
<feature type="compositionally biased region" description="Low complexity" evidence="1">
    <location>
        <begin position="36"/>
        <end position="61"/>
    </location>
</feature>
<evidence type="ECO:0000313" key="3">
    <source>
        <dbReference type="EMBL" id="KRN25227.1"/>
    </source>
</evidence>
<dbReference type="STRING" id="1423804.FD14_GL000367"/>
<accession>A0A0R2FD63</accession>
<feature type="domain" description="FMN-binding" evidence="2">
    <location>
        <begin position="76"/>
        <end position="154"/>
    </location>
</feature>